<organism evidence="4 5">
    <name type="scientific">Megaselia scalaris</name>
    <name type="common">Humpbacked fly</name>
    <name type="synonym">Phora scalaris</name>
    <dbReference type="NCBI Taxonomy" id="36166"/>
    <lineage>
        <taxon>Eukaryota</taxon>
        <taxon>Metazoa</taxon>
        <taxon>Ecdysozoa</taxon>
        <taxon>Arthropoda</taxon>
        <taxon>Hexapoda</taxon>
        <taxon>Insecta</taxon>
        <taxon>Pterygota</taxon>
        <taxon>Neoptera</taxon>
        <taxon>Endopterygota</taxon>
        <taxon>Diptera</taxon>
        <taxon>Brachycera</taxon>
        <taxon>Muscomorpha</taxon>
        <taxon>Platypezoidea</taxon>
        <taxon>Phoridae</taxon>
        <taxon>Megaseliini</taxon>
        <taxon>Megaselia</taxon>
    </lineage>
</organism>
<dbReference type="InterPro" id="IPR053207">
    <property type="entry name" value="Non-NMDA_GluR_Accessory"/>
</dbReference>
<dbReference type="GO" id="GO:0005886">
    <property type="term" value="C:plasma membrane"/>
    <property type="evidence" value="ECO:0007669"/>
    <property type="project" value="TreeGrafter"/>
</dbReference>
<comment type="caution">
    <text evidence="2">Lacks conserved residue(s) required for the propagation of feature annotation.</text>
</comment>
<dbReference type="SUPFAM" id="SSF49854">
    <property type="entry name" value="Spermadhesin, CUB domain"/>
    <property type="match status" value="2"/>
</dbReference>
<evidence type="ECO:0000256" key="2">
    <source>
        <dbReference type="PROSITE-ProRule" id="PRU00059"/>
    </source>
</evidence>
<evidence type="ECO:0000259" key="3">
    <source>
        <dbReference type="PROSITE" id="PS01180"/>
    </source>
</evidence>
<evidence type="ECO:0000313" key="5">
    <source>
        <dbReference type="Proteomes" id="UP000015102"/>
    </source>
</evidence>
<dbReference type="EnsemblMetazoa" id="MESCA001471-RA">
    <property type="protein sequence ID" value="MESCA001471-PA"/>
    <property type="gene ID" value="MESCA001471"/>
</dbReference>
<protein>
    <recommendedName>
        <fullName evidence="3">CUB domain-containing protein</fullName>
    </recommendedName>
</protein>
<sequence>MTCPMRAIGSGNEHCPYDWLAVYDGRDENSPLIGKFCGLGKFPFSIIGTSQYMYVEFVSSPAGPLLNTGFHFNVGNWPGHVETAGIKHDSSVSEGIFLSIAHWYPPNTSCSYHIKGRPGEIVRLYFPRSGSRSNALA</sequence>
<keyword evidence="1" id="KW-1015">Disulfide bond</keyword>
<dbReference type="EMBL" id="CAQQ02049576">
    <property type="status" value="NOT_ANNOTATED_CDS"/>
    <property type="molecule type" value="Genomic_DNA"/>
</dbReference>
<dbReference type="PANTHER" id="PTHR47537">
    <property type="entry name" value="CUBILIN"/>
    <property type="match status" value="1"/>
</dbReference>
<dbReference type="InterPro" id="IPR000859">
    <property type="entry name" value="CUB_dom"/>
</dbReference>
<evidence type="ECO:0000313" key="4">
    <source>
        <dbReference type="EnsemblMetazoa" id="MESCA001471-PA"/>
    </source>
</evidence>
<dbReference type="EMBL" id="CAQQ02049572">
    <property type="status" value="NOT_ANNOTATED_CDS"/>
    <property type="molecule type" value="Genomic_DNA"/>
</dbReference>
<accession>T1GDS5</accession>
<dbReference type="PANTHER" id="PTHR47537:SF1">
    <property type="entry name" value="CUB DOMAIN-CONTAINING PROTEIN"/>
    <property type="match status" value="1"/>
</dbReference>
<feature type="domain" description="CUB" evidence="3">
    <location>
        <begin position="1"/>
        <end position="77"/>
    </location>
</feature>
<dbReference type="OMA" id="TCPMRAI"/>
<dbReference type="EMBL" id="CAQQ02049574">
    <property type="status" value="NOT_ANNOTATED_CDS"/>
    <property type="molecule type" value="Genomic_DNA"/>
</dbReference>
<evidence type="ECO:0000256" key="1">
    <source>
        <dbReference type="ARBA" id="ARBA00023157"/>
    </source>
</evidence>
<dbReference type="AlphaFoldDB" id="T1GDS5"/>
<dbReference type="PROSITE" id="PS01180">
    <property type="entry name" value="CUB"/>
    <property type="match status" value="1"/>
</dbReference>
<proteinExistence type="predicted"/>
<dbReference type="InterPro" id="IPR035914">
    <property type="entry name" value="Sperma_CUB_dom_sf"/>
</dbReference>
<dbReference type="STRING" id="36166.T1GDS5"/>
<dbReference type="EMBL" id="CAQQ02049570">
    <property type="status" value="NOT_ANNOTATED_CDS"/>
    <property type="molecule type" value="Genomic_DNA"/>
</dbReference>
<dbReference type="EMBL" id="CAQQ02049575">
    <property type="status" value="NOT_ANNOTATED_CDS"/>
    <property type="molecule type" value="Genomic_DNA"/>
</dbReference>
<dbReference type="EMBL" id="CAQQ02049573">
    <property type="status" value="NOT_ANNOTATED_CDS"/>
    <property type="molecule type" value="Genomic_DNA"/>
</dbReference>
<reference evidence="5" key="1">
    <citation type="submission" date="2013-02" db="EMBL/GenBank/DDBJ databases">
        <authorList>
            <person name="Hughes D."/>
        </authorList>
    </citation>
    <scope>NUCLEOTIDE SEQUENCE</scope>
    <source>
        <strain>Durham</strain>
        <strain evidence="5">NC isolate 2 -- Noor lab</strain>
    </source>
</reference>
<dbReference type="CDD" id="cd00041">
    <property type="entry name" value="CUB"/>
    <property type="match status" value="1"/>
</dbReference>
<dbReference type="Proteomes" id="UP000015102">
    <property type="component" value="Unassembled WGS sequence"/>
</dbReference>
<dbReference type="EMBL" id="CAQQ02049571">
    <property type="status" value="NOT_ANNOTATED_CDS"/>
    <property type="molecule type" value="Genomic_DNA"/>
</dbReference>
<name>T1GDS5_MEGSC</name>
<dbReference type="HOGENOM" id="CLU_1867434_0_0_1"/>
<dbReference type="Pfam" id="PF00431">
    <property type="entry name" value="CUB"/>
    <property type="match status" value="1"/>
</dbReference>
<dbReference type="Gene3D" id="2.60.120.290">
    <property type="entry name" value="Spermadhesin, CUB domain"/>
    <property type="match status" value="1"/>
</dbReference>
<reference evidence="4" key="2">
    <citation type="submission" date="2015-06" db="UniProtKB">
        <authorList>
            <consortium name="EnsemblMetazoa"/>
        </authorList>
    </citation>
    <scope>IDENTIFICATION</scope>
</reference>
<keyword evidence="5" id="KW-1185">Reference proteome</keyword>